<evidence type="ECO:0000313" key="10">
    <source>
        <dbReference type="EMBL" id="SCV00571.1"/>
    </source>
</evidence>
<dbReference type="InterPro" id="IPR003890">
    <property type="entry name" value="MIF4G-like_typ-3"/>
</dbReference>
<comment type="similarity">
    <text evidence="2">Belongs to the eukaryotic initiation factor 4G family.</text>
</comment>
<feature type="compositionally biased region" description="Low complexity" evidence="8">
    <location>
        <begin position="60"/>
        <end position="82"/>
    </location>
</feature>
<evidence type="ECO:0000256" key="6">
    <source>
        <dbReference type="ARBA" id="ARBA00022884"/>
    </source>
</evidence>
<dbReference type="InterPro" id="IPR016024">
    <property type="entry name" value="ARM-type_fold"/>
</dbReference>
<comment type="subcellular location">
    <subcellularLocation>
        <location evidence="1">Cytoplasm</location>
    </subcellularLocation>
</comment>
<accession>A0A1G4K906</accession>
<dbReference type="Gene3D" id="1.20.970.30">
    <property type="entry name" value="eIF4G, eIF4E-binding domain"/>
    <property type="match status" value="1"/>
</dbReference>
<evidence type="ECO:0000256" key="7">
    <source>
        <dbReference type="ARBA" id="ARBA00022917"/>
    </source>
</evidence>
<evidence type="ECO:0000256" key="8">
    <source>
        <dbReference type="SAM" id="MobiDB-lite"/>
    </source>
</evidence>
<keyword evidence="6" id="KW-0694">RNA-binding</keyword>
<dbReference type="PANTHER" id="PTHR23253:SF9">
    <property type="entry name" value="EUKARYOTIC TRANSLATION INITIATION FACTOR 4 GAMMA 2"/>
    <property type="match status" value="1"/>
</dbReference>
<dbReference type="InterPro" id="IPR036211">
    <property type="entry name" value="eIF4G_eIF4E-bd_sf"/>
</dbReference>
<sequence>MSEQQATEKLEGVERPMQQPQPQQQQQQQQQDRSQHQHQRYPRGNDQRQGYQKTQRSNSKQYNGNYQNNRYNKNGYQNKGNRNGGANAMQWAYGSYGIPGQPQFYPSYGFGYMPQVAQGYQPPQAPVSPVISSATSNTMSPSSSNPSLSSTPVAKKIEITNRSGEHVDLNAIHSQHLASTGGASVKEVPKEAAKSPVAEVAVPAAVPAPVTEEPKASNSVPSQEEILKMSFLEQVRKRKELLAKQKAGIESPAATAEPIEKPSASAAPVVAKAEPEVPSEAAAQAPAADGEEGQKSFPSPTTETPKDNEDTTPKEPVEVPVKTEEKKIDDESHNVEVAVKPPILPEEEEKDDSDSSKPLTFAEKLKLKKQAEAKVATESKQETASSTAVSGEEPAARQELDQEEPAVGKVEETDQVASEQTPEGPVESVDETATTETDLADEAKKSDEETEDQDIDDGKLTMTELLKKLQEIPVVEDVYSHKYPEGVEAPDPRYRREKIKYTYGPTFLLQFQNKVNVRADAEWKTEIASKIVIPPETGRVGGKGKDSKFGPGSGFKKSGSLRGMEGRSNSRSSSKRKSKRMGDDRKSGRAYTSRKDRERMAEEEAEKAKEDVAPLVASANRWVPKSRQKKTEKKFAPDGVTELLEKDEAERKMKSLLNKLTLEKFDTISEEIIQIADQSKWEKEGETLRVVIEEIFNKATDEPHWSSMYAQLCGKVVKDMDPEIIDENNEGKAGPKLVLHYLVDRCHTEFQKGWTDKLPTKEDGSPLEPEMMSDEYYVMAAAKRRGLGLVRFIGFLYRSNLLTAKMMFECFRRLMKDLADSPSEETLESVIELLGTVGEQFEGDKLVQPNGALEGSTVLDQLFFMLDKITQSGDLSSRIKFKLVDMKELREKKHWNNAKRDEGPKTIQQIHEEEAAKKAHEERERRLKSGSRSNSRRNNSNMGPRNGSRRDLPSMSKDNFISTRSTSLRHAQSSNKEEAPAPKTATNMFDALMGPESDED</sequence>
<feature type="compositionally biased region" description="Basic and acidic residues" evidence="8">
    <location>
        <begin position="580"/>
        <end position="609"/>
    </location>
</feature>
<dbReference type="STRING" id="1230905.A0A1G4K906"/>
<dbReference type="OrthoDB" id="514777at2759"/>
<gene>
    <name evidence="10" type="ORF">LAMI_0G05952G</name>
</gene>
<dbReference type="GO" id="GO:0003729">
    <property type="term" value="F:mRNA binding"/>
    <property type="evidence" value="ECO:0007669"/>
    <property type="project" value="TreeGrafter"/>
</dbReference>
<feature type="compositionally biased region" description="Basic and acidic residues" evidence="8">
    <location>
        <begin position="304"/>
        <end position="334"/>
    </location>
</feature>
<dbReference type="Gene3D" id="1.25.40.180">
    <property type="match status" value="1"/>
</dbReference>
<feature type="compositionally biased region" description="Low complexity" evidence="8">
    <location>
        <begin position="132"/>
        <end position="151"/>
    </location>
</feature>
<keyword evidence="5" id="KW-0597">Phosphoprotein</keyword>
<feature type="compositionally biased region" description="Low complexity" evidence="8">
    <location>
        <begin position="554"/>
        <end position="572"/>
    </location>
</feature>
<reference evidence="10 11" key="1">
    <citation type="submission" date="2016-03" db="EMBL/GenBank/DDBJ databases">
        <authorList>
            <person name="Devillers H."/>
        </authorList>
    </citation>
    <scope>NUCLEOTIDE SEQUENCE [LARGE SCALE GENOMIC DNA]</scope>
    <source>
        <strain evidence="10">CBS 11717</strain>
    </source>
</reference>
<name>A0A1G4K906_9SACH</name>
<evidence type="ECO:0000313" key="11">
    <source>
        <dbReference type="Proteomes" id="UP000191024"/>
    </source>
</evidence>
<feature type="compositionally biased region" description="Low complexity" evidence="8">
    <location>
        <begin position="18"/>
        <end position="32"/>
    </location>
</feature>
<feature type="region of interest" description="Disordered" evidence="8">
    <location>
        <begin position="913"/>
        <end position="1000"/>
    </location>
</feature>
<dbReference type="EMBL" id="LT598469">
    <property type="protein sequence ID" value="SCV00571.1"/>
    <property type="molecule type" value="Genomic_DNA"/>
</dbReference>
<feature type="compositionally biased region" description="Basic and acidic residues" evidence="8">
    <location>
        <begin position="363"/>
        <end position="381"/>
    </location>
</feature>
<dbReference type="SUPFAM" id="SSF101489">
    <property type="entry name" value="Eukaryotic initiation factor 4f subunit eIF4g, eIF4e-binding domain"/>
    <property type="match status" value="1"/>
</dbReference>
<dbReference type="PANTHER" id="PTHR23253">
    <property type="entry name" value="EUKARYOTIC TRANSLATION INITIATION FACTOR 4 GAMMA"/>
    <property type="match status" value="1"/>
</dbReference>
<dbReference type="InterPro" id="IPR022745">
    <property type="entry name" value="eIF4G1_eIF4E-bd"/>
</dbReference>
<dbReference type="AlphaFoldDB" id="A0A1G4K906"/>
<evidence type="ECO:0000256" key="3">
    <source>
        <dbReference type="ARBA" id="ARBA00022490"/>
    </source>
</evidence>
<dbReference type="GO" id="GO:0016281">
    <property type="term" value="C:eukaryotic translation initiation factor 4F complex"/>
    <property type="evidence" value="ECO:0007669"/>
    <property type="project" value="TreeGrafter"/>
</dbReference>
<feature type="region of interest" description="Disordered" evidence="8">
    <location>
        <begin position="532"/>
        <end position="609"/>
    </location>
</feature>
<dbReference type="GO" id="GO:0010494">
    <property type="term" value="C:cytoplasmic stress granule"/>
    <property type="evidence" value="ECO:0007669"/>
    <property type="project" value="UniProtKB-ARBA"/>
</dbReference>
<feature type="region of interest" description="Disordered" evidence="8">
    <location>
        <begin position="206"/>
        <end position="225"/>
    </location>
</feature>
<keyword evidence="3" id="KW-0963">Cytoplasm</keyword>
<evidence type="ECO:0000259" key="9">
    <source>
        <dbReference type="SMART" id="SM00543"/>
    </source>
</evidence>
<dbReference type="Pfam" id="PF12152">
    <property type="entry name" value="eIF_4G1"/>
    <property type="match status" value="1"/>
</dbReference>
<protein>
    <submittedName>
        <fullName evidence="10">LAMI_0G05952g1_1</fullName>
    </submittedName>
</protein>
<keyword evidence="4" id="KW-0396">Initiation factor</keyword>
<feature type="compositionally biased region" description="Low complexity" evidence="8">
    <location>
        <begin position="262"/>
        <end position="288"/>
    </location>
</feature>
<feature type="region of interest" description="Disordered" evidence="8">
    <location>
        <begin position="1"/>
        <end position="82"/>
    </location>
</feature>
<feature type="compositionally biased region" description="Polar residues" evidence="8">
    <location>
        <begin position="47"/>
        <end position="59"/>
    </location>
</feature>
<evidence type="ECO:0000256" key="1">
    <source>
        <dbReference type="ARBA" id="ARBA00004496"/>
    </source>
</evidence>
<evidence type="ECO:0000256" key="5">
    <source>
        <dbReference type="ARBA" id="ARBA00022553"/>
    </source>
</evidence>
<keyword evidence="7" id="KW-0648">Protein biosynthesis</keyword>
<feature type="compositionally biased region" description="Polar residues" evidence="8">
    <location>
        <begin position="956"/>
        <end position="974"/>
    </location>
</feature>
<evidence type="ECO:0000256" key="4">
    <source>
        <dbReference type="ARBA" id="ARBA00022540"/>
    </source>
</evidence>
<dbReference type="SUPFAM" id="SSF48371">
    <property type="entry name" value="ARM repeat"/>
    <property type="match status" value="1"/>
</dbReference>
<dbReference type="SMART" id="SM00543">
    <property type="entry name" value="MIF4G"/>
    <property type="match status" value="1"/>
</dbReference>
<proteinExistence type="inferred from homology"/>
<feature type="compositionally biased region" description="Low complexity" evidence="8">
    <location>
        <begin position="930"/>
        <end position="946"/>
    </location>
</feature>
<dbReference type="Pfam" id="PF02854">
    <property type="entry name" value="MIF4G"/>
    <property type="match status" value="1"/>
</dbReference>
<feature type="compositionally biased region" description="Basic and acidic residues" evidence="8">
    <location>
        <begin position="1"/>
        <end position="14"/>
    </location>
</feature>
<feature type="region of interest" description="Disordered" evidence="8">
    <location>
        <begin position="131"/>
        <end position="151"/>
    </location>
</feature>
<feature type="domain" description="MIF4G" evidence="9">
    <location>
        <begin position="650"/>
        <end position="893"/>
    </location>
</feature>
<organism evidence="10 11">
    <name type="scientific">Lachancea mirantina</name>
    <dbReference type="NCBI Taxonomy" id="1230905"/>
    <lineage>
        <taxon>Eukaryota</taxon>
        <taxon>Fungi</taxon>
        <taxon>Dikarya</taxon>
        <taxon>Ascomycota</taxon>
        <taxon>Saccharomycotina</taxon>
        <taxon>Saccharomycetes</taxon>
        <taxon>Saccharomycetales</taxon>
        <taxon>Saccharomycetaceae</taxon>
        <taxon>Lachancea</taxon>
    </lineage>
</organism>
<keyword evidence="11" id="KW-1185">Reference proteome</keyword>
<evidence type="ECO:0000256" key="2">
    <source>
        <dbReference type="ARBA" id="ARBA00005775"/>
    </source>
</evidence>
<dbReference type="Proteomes" id="UP000191024">
    <property type="component" value="Chromosome G"/>
</dbReference>
<feature type="region of interest" description="Disordered" evidence="8">
    <location>
        <begin position="178"/>
        <end position="201"/>
    </location>
</feature>
<dbReference type="FunFam" id="1.25.40.180:FF:000020">
    <property type="entry name" value="Eukaryotic translation initiation factor subunit"/>
    <property type="match status" value="1"/>
</dbReference>
<feature type="region of interest" description="Disordered" evidence="8">
    <location>
        <begin position="248"/>
        <end position="458"/>
    </location>
</feature>
<dbReference type="GO" id="GO:0003743">
    <property type="term" value="F:translation initiation factor activity"/>
    <property type="evidence" value="ECO:0007669"/>
    <property type="project" value="UniProtKB-KW"/>
</dbReference>
<feature type="compositionally biased region" description="Basic and acidic residues" evidence="8">
    <location>
        <begin position="913"/>
        <end position="927"/>
    </location>
</feature>